<evidence type="ECO:0000313" key="10">
    <source>
        <dbReference type="Proteomes" id="UP000694843"/>
    </source>
</evidence>
<evidence type="ECO:0000256" key="2">
    <source>
        <dbReference type="ARBA" id="ARBA00010790"/>
    </source>
</evidence>
<reference evidence="11" key="1">
    <citation type="submission" date="2025-08" db="UniProtKB">
        <authorList>
            <consortium name="RefSeq"/>
        </authorList>
    </citation>
    <scope>IDENTIFICATION</scope>
</reference>
<comment type="cofactor">
    <cofactor evidence="1 5">
        <name>FAD</name>
        <dbReference type="ChEBI" id="CHEBI:57692"/>
    </cofactor>
</comment>
<dbReference type="InterPro" id="IPR036188">
    <property type="entry name" value="FAD/NAD-bd_sf"/>
</dbReference>
<dbReference type="PANTHER" id="PTHR11552:SF147">
    <property type="entry name" value="CHOLINE DEHYDROGENASE, MITOCHONDRIAL"/>
    <property type="match status" value="1"/>
</dbReference>
<evidence type="ECO:0000259" key="8">
    <source>
        <dbReference type="PROSITE" id="PS00623"/>
    </source>
</evidence>
<evidence type="ECO:0000313" key="11">
    <source>
        <dbReference type="RefSeq" id="XP_018017812.1"/>
    </source>
</evidence>
<organism evidence="10 11">
    <name type="scientific">Hyalella azteca</name>
    <name type="common">Amphipod</name>
    <dbReference type="NCBI Taxonomy" id="294128"/>
    <lineage>
        <taxon>Eukaryota</taxon>
        <taxon>Metazoa</taxon>
        <taxon>Ecdysozoa</taxon>
        <taxon>Arthropoda</taxon>
        <taxon>Crustacea</taxon>
        <taxon>Multicrustacea</taxon>
        <taxon>Malacostraca</taxon>
        <taxon>Eumalacostraca</taxon>
        <taxon>Peracarida</taxon>
        <taxon>Amphipoda</taxon>
        <taxon>Senticaudata</taxon>
        <taxon>Talitrida</taxon>
        <taxon>Talitroidea</taxon>
        <taxon>Hyalellidae</taxon>
        <taxon>Hyalella</taxon>
    </lineage>
</organism>
<evidence type="ECO:0000259" key="9">
    <source>
        <dbReference type="PROSITE" id="PS00624"/>
    </source>
</evidence>
<dbReference type="AlphaFoldDB" id="A0A8B7NVQ5"/>
<proteinExistence type="inferred from homology"/>
<keyword evidence="7" id="KW-0732">Signal</keyword>
<dbReference type="PIRSF" id="PIRSF000137">
    <property type="entry name" value="Alcohol_oxidase"/>
    <property type="match status" value="1"/>
</dbReference>
<dbReference type="Pfam" id="PF00732">
    <property type="entry name" value="GMC_oxred_N"/>
    <property type="match status" value="1"/>
</dbReference>
<dbReference type="InterPro" id="IPR000172">
    <property type="entry name" value="GMC_OxRdtase_N"/>
</dbReference>
<keyword evidence="4 5" id="KW-0274">FAD</keyword>
<dbReference type="PROSITE" id="PS00624">
    <property type="entry name" value="GMC_OXRED_2"/>
    <property type="match status" value="1"/>
</dbReference>
<dbReference type="Pfam" id="PF05199">
    <property type="entry name" value="GMC_oxred_C"/>
    <property type="match status" value="1"/>
</dbReference>
<dbReference type="OrthoDB" id="269227at2759"/>
<dbReference type="InterPro" id="IPR012132">
    <property type="entry name" value="GMC_OxRdtase"/>
</dbReference>
<evidence type="ECO:0000256" key="4">
    <source>
        <dbReference type="ARBA" id="ARBA00022827"/>
    </source>
</evidence>
<dbReference type="KEGG" id="hazt:108674384"/>
<sequence length="601" mass="66253">MTGSAFLNILTKLLAIIATTLIKPVRYPTSVMPDDIIVDFIIVGSGSAGSVVAGRLAEVPDWDVLVFETGGQPPALFKIPAFNIGSAFPNATFKNDYKTPHQKYTNRFAKSTEVEYTRGKVIGGSGTINQLMYHRGNPQDYNNWAALGNTGWDYKTVLEYFKKSEDYQGSVKPRDAPFRGFGGPIGVEEIPWVPPAGRVAIRAGEEMGLKKIDYNTDTNIGSSLYQIATKNRERISSADAFLLPGLQRRNLKLQINSQVIQIILNADNRAIGVKYVHNNEVKRAFAQREVIISGGAVDTPKLLMLSGIGPREHLEKLGIKTRVDLAGVGQNLQDHVMVLGLSWTINPNISTSIFARIGKSAMLDYRERRSGPLTAPLGVCALYHLNIDSPHEPHVPDTQIYMFCMLEGQLYGLASYQPLKQSVQDYTRPIYGRDGYYMTPMLARPKSVGSITLRSKNPFDPPIVDPNCLSHPDDVELMVKASKASRRLGNAKIFRSVLGAEAFNEPVPDCAHFEFESDAYWRCYVHGWSTVSGHMTSTCKMAPDSDPMGVVTPRLRVRGVKNLRVIDASVMPSVPSGNTNAPTVMIAERGADLIKEDYGKI</sequence>
<feature type="signal peptide" evidence="7">
    <location>
        <begin position="1"/>
        <end position="22"/>
    </location>
</feature>
<dbReference type="GO" id="GO:0050660">
    <property type="term" value="F:flavin adenine dinucleotide binding"/>
    <property type="evidence" value="ECO:0007669"/>
    <property type="project" value="InterPro"/>
</dbReference>
<evidence type="ECO:0000256" key="1">
    <source>
        <dbReference type="ARBA" id="ARBA00001974"/>
    </source>
</evidence>
<dbReference type="GeneID" id="108674384"/>
<dbReference type="PROSITE" id="PS00623">
    <property type="entry name" value="GMC_OXRED_1"/>
    <property type="match status" value="1"/>
</dbReference>
<evidence type="ECO:0000256" key="5">
    <source>
        <dbReference type="PIRSR" id="PIRSR000137-2"/>
    </source>
</evidence>
<dbReference type="OMA" id="NCENHEW"/>
<dbReference type="Proteomes" id="UP000694843">
    <property type="component" value="Unplaced"/>
</dbReference>
<feature type="binding site" evidence="5">
    <location>
        <position position="121"/>
    </location>
    <ligand>
        <name>FAD</name>
        <dbReference type="ChEBI" id="CHEBI:57692"/>
    </ligand>
</feature>
<feature type="chain" id="PRO_5034615535" evidence="7">
    <location>
        <begin position="23"/>
        <end position="601"/>
    </location>
</feature>
<dbReference type="GO" id="GO:0016614">
    <property type="term" value="F:oxidoreductase activity, acting on CH-OH group of donors"/>
    <property type="evidence" value="ECO:0007669"/>
    <property type="project" value="InterPro"/>
</dbReference>
<dbReference type="RefSeq" id="XP_018017812.1">
    <property type="nucleotide sequence ID" value="XM_018162323.2"/>
</dbReference>
<dbReference type="SUPFAM" id="SSF54373">
    <property type="entry name" value="FAD-linked reductases, C-terminal domain"/>
    <property type="match status" value="1"/>
</dbReference>
<comment type="similarity">
    <text evidence="2 6">Belongs to the GMC oxidoreductase family.</text>
</comment>
<evidence type="ECO:0000256" key="6">
    <source>
        <dbReference type="RuleBase" id="RU003968"/>
    </source>
</evidence>
<evidence type="ECO:0000256" key="7">
    <source>
        <dbReference type="SAM" id="SignalP"/>
    </source>
</evidence>
<protein>
    <submittedName>
        <fullName evidence="11">Oxygen-dependent choline dehydrogenase</fullName>
    </submittedName>
</protein>
<dbReference type="Gene3D" id="3.50.50.60">
    <property type="entry name" value="FAD/NAD(P)-binding domain"/>
    <property type="match status" value="1"/>
</dbReference>
<name>A0A8B7NVQ5_HYAAZ</name>
<accession>A0A8B7NVQ5</accession>
<feature type="binding site" evidence="5">
    <location>
        <position position="259"/>
    </location>
    <ligand>
        <name>FAD</name>
        <dbReference type="ChEBI" id="CHEBI:57692"/>
    </ligand>
</feature>
<evidence type="ECO:0000256" key="3">
    <source>
        <dbReference type="ARBA" id="ARBA00022630"/>
    </source>
</evidence>
<gene>
    <name evidence="11" type="primary">LOC108674384</name>
</gene>
<keyword evidence="3 6" id="KW-0285">Flavoprotein</keyword>
<dbReference type="InterPro" id="IPR007867">
    <property type="entry name" value="GMC_OxRtase_C"/>
</dbReference>
<dbReference type="PANTHER" id="PTHR11552">
    <property type="entry name" value="GLUCOSE-METHANOL-CHOLINE GMC OXIDOREDUCTASE"/>
    <property type="match status" value="1"/>
</dbReference>
<dbReference type="Gene3D" id="3.30.560.10">
    <property type="entry name" value="Glucose Oxidase, domain 3"/>
    <property type="match status" value="1"/>
</dbReference>
<dbReference type="SUPFAM" id="SSF51905">
    <property type="entry name" value="FAD/NAD(P)-binding domain"/>
    <property type="match status" value="1"/>
</dbReference>
<feature type="domain" description="Glucose-methanol-choline oxidoreductase N-terminal" evidence="9">
    <location>
        <begin position="295"/>
        <end position="309"/>
    </location>
</feature>
<keyword evidence="10" id="KW-1185">Reference proteome</keyword>
<feature type="domain" description="Glucose-methanol-choline oxidoreductase N-terminal" evidence="8">
    <location>
        <begin position="119"/>
        <end position="142"/>
    </location>
</feature>